<name>V4HTU3_PSEL2</name>
<proteinExistence type="predicted"/>
<organism evidence="2 3">
    <name type="scientific">Pseudoalteromonas luteoviolacea (strain 2ta16)</name>
    <dbReference type="NCBI Taxonomy" id="1353533"/>
    <lineage>
        <taxon>Bacteria</taxon>
        <taxon>Pseudomonadati</taxon>
        <taxon>Pseudomonadota</taxon>
        <taxon>Gammaproteobacteria</taxon>
        <taxon>Alteromonadales</taxon>
        <taxon>Pseudoalteromonadaceae</taxon>
        <taxon>Pseudoalteromonas</taxon>
    </lineage>
</organism>
<dbReference type="GeneID" id="29922042"/>
<dbReference type="RefSeq" id="WP_023398305.1">
    <property type="nucleotide sequence ID" value="NZ_AUSV01000017.1"/>
</dbReference>
<evidence type="ECO:0000256" key="1">
    <source>
        <dbReference type="SAM" id="SignalP"/>
    </source>
</evidence>
<evidence type="ECO:0000313" key="2">
    <source>
        <dbReference type="EMBL" id="ESP94255.1"/>
    </source>
</evidence>
<comment type="caution">
    <text evidence="2">The sequence shown here is derived from an EMBL/GenBank/DDBJ whole genome shotgun (WGS) entry which is preliminary data.</text>
</comment>
<keyword evidence="1" id="KW-0732">Signal</keyword>
<dbReference type="EMBL" id="AUSV01000017">
    <property type="protein sequence ID" value="ESP94255.1"/>
    <property type="molecule type" value="Genomic_DNA"/>
</dbReference>
<dbReference type="AlphaFoldDB" id="V4HTU3"/>
<gene>
    <name evidence="2" type="ORF">PL2TA16_02100</name>
</gene>
<evidence type="ECO:0000313" key="3">
    <source>
        <dbReference type="Proteomes" id="UP000017820"/>
    </source>
</evidence>
<feature type="chain" id="PRO_5004718056" evidence="1">
    <location>
        <begin position="20"/>
        <end position="106"/>
    </location>
</feature>
<reference evidence="2 3" key="1">
    <citation type="submission" date="2013-07" db="EMBL/GenBank/DDBJ databases">
        <title>Draft genome sequence of Pseudoalteromonas luteoviolacea 2ta16.</title>
        <authorList>
            <person name="Allen E.E."/>
            <person name="Azam F."/>
            <person name="Podell S."/>
        </authorList>
    </citation>
    <scope>NUCLEOTIDE SEQUENCE [LARGE SCALE GENOMIC DNA]</scope>
    <source>
        <strain evidence="2 3">2ta16</strain>
    </source>
</reference>
<accession>V4HTU3</accession>
<dbReference type="Proteomes" id="UP000017820">
    <property type="component" value="Unassembled WGS sequence"/>
</dbReference>
<feature type="signal peptide" evidence="1">
    <location>
        <begin position="1"/>
        <end position="19"/>
    </location>
</feature>
<protein>
    <submittedName>
        <fullName evidence="2">Uncharacterized protein</fullName>
    </submittedName>
</protein>
<sequence length="106" mass="11788">MNKSIIVLIMLTFCNAVEAKTSFIAAGEVSELLVFPNNSLVVRLEKSTGCKKESYFLKSGIDSRELVVDVILLALQNRMTISLHSTNGVECTNDQLYLDLVKIKSY</sequence>